<evidence type="ECO:0000259" key="3">
    <source>
        <dbReference type="PROSITE" id="PS51462"/>
    </source>
</evidence>
<dbReference type="PRINTS" id="PR00502">
    <property type="entry name" value="NUDIXFAMILY"/>
</dbReference>
<dbReference type="EMBL" id="FOXX01000002">
    <property type="protein sequence ID" value="SFQ41521.1"/>
    <property type="molecule type" value="Genomic_DNA"/>
</dbReference>
<keyword evidence="5" id="KW-1185">Reference proteome</keyword>
<feature type="domain" description="Nudix hydrolase" evidence="3">
    <location>
        <begin position="17"/>
        <end position="148"/>
    </location>
</feature>
<evidence type="ECO:0000313" key="4">
    <source>
        <dbReference type="EMBL" id="SFQ41521.1"/>
    </source>
</evidence>
<dbReference type="CDD" id="cd04677">
    <property type="entry name" value="NUDIX_Hydrolase"/>
    <property type="match status" value="1"/>
</dbReference>
<evidence type="ECO:0000256" key="2">
    <source>
        <dbReference type="ARBA" id="ARBA00022801"/>
    </source>
</evidence>
<dbReference type="PANTHER" id="PTHR43046">
    <property type="entry name" value="GDP-MANNOSE MANNOSYL HYDROLASE"/>
    <property type="match status" value="1"/>
</dbReference>
<dbReference type="Pfam" id="PF00293">
    <property type="entry name" value="NUDIX"/>
    <property type="match status" value="1"/>
</dbReference>
<dbReference type="InterPro" id="IPR020476">
    <property type="entry name" value="Nudix_hydrolase"/>
</dbReference>
<dbReference type="InterPro" id="IPR015797">
    <property type="entry name" value="NUDIX_hydrolase-like_dom_sf"/>
</dbReference>
<evidence type="ECO:0000256" key="1">
    <source>
        <dbReference type="ARBA" id="ARBA00001946"/>
    </source>
</evidence>
<accession>A0A1I5YBC1</accession>
<comment type="cofactor">
    <cofactor evidence="1">
        <name>Mg(2+)</name>
        <dbReference type="ChEBI" id="CHEBI:18420"/>
    </cofactor>
</comment>
<dbReference type="PANTHER" id="PTHR43046:SF2">
    <property type="entry name" value="8-OXO-DGTP DIPHOSPHATASE-RELATED"/>
    <property type="match status" value="1"/>
</dbReference>
<dbReference type="InterPro" id="IPR000086">
    <property type="entry name" value="NUDIX_hydrolase_dom"/>
</dbReference>
<evidence type="ECO:0000313" key="5">
    <source>
        <dbReference type="Proteomes" id="UP000182762"/>
    </source>
</evidence>
<dbReference type="Proteomes" id="UP000182762">
    <property type="component" value="Unassembled WGS sequence"/>
</dbReference>
<dbReference type="SUPFAM" id="SSF55811">
    <property type="entry name" value="Nudix"/>
    <property type="match status" value="1"/>
</dbReference>
<sequence length="151" mass="17157">MERYVEQMRKKIGASSLFVPSAMILVVNEENKVLLLHRKDTETWGLPSGAMELGETFEEAAARQLKEETGLTAHKLQFMDILSGEDYYFKYPNGDEVYNIISVFLAIDPYGSLQCNFKEAKKLSFFSQENLPPLEKRTSKVLLKVGATILE</sequence>
<gene>
    <name evidence="4" type="ORF">SAMN02745910_01356</name>
</gene>
<name>A0A1I5YBC1_9BACI</name>
<dbReference type="RefSeq" id="WP_061803761.1">
    <property type="nucleotide sequence ID" value="NZ_FOXX01000002.1"/>
</dbReference>
<keyword evidence="2" id="KW-0378">Hydrolase</keyword>
<dbReference type="PROSITE" id="PS51462">
    <property type="entry name" value="NUDIX"/>
    <property type="match status" value="1"/>
</dbReference>
<dbReference type="GeneID" id="93710074"/>
<reference evidence="4 5" key="1">
    <citation type="submission" date="2016-10" db="EMBL/GenBank/DDBJ databases">
        <authorList>
            <person name="Varghese N."/>
            <person name="Submissions S."/>
        </authorList>
    </citation>
    <scope>NUCLEOTIDE SEQUENCE [LARGE SCALE GENOMIC DNA]</scope>
    <source>
        <strain evidence="4 5">DSM 13796</strain>
    </source>
</reference>
<comment type="caution">
    <text evidence="4">The sequence shown here is derived from an EMBL/GenBank/DDBJ whole genome shotgun (WGS) entry which is preliminary data.</text>
</comment>
<organism evidence="4 5">
    <name type="scientific">Priestia endophytica DSM 13796</name>
    <dbReference type="NCBI Taxonomy" id="1121089"/>
    <lineage>
        <taxon>Bacteria</taxon>
        <taxon>Bacillati</taxon>
        <taxon>Bacillota</taxon>
        <taxon>Bacilli</taxon>
        <taxon>Bacillales</taxon>
        <taxon>Bacillaceae</taxon>
        <taxon>Priestia</taxon>
    </lineage>
</organism>
<proteinExistence type="predicted"/>
<protein>
    <submittedName>
        <fullName evidence="4">ADP-ribose pyrophosphatase YjhB, NUDIX family</fullName>
    </submittedName>
</protein>
<dbReference type="Gene3D" id="3.90.79.10">
    <property type="entry name" value="Nucleoside Triphosphate Pyrophosphohydrolase"/>
    <property type="match status" value="1"/>
</dbReference>